<evidence type="ECO:0000259" key="6">
    <source>
        <dbReference type="PROSITE" id="PS50850"/>
    </source>
</evidence>
<dbReference type="RefSeq" id="WP_067025752.1">
    <property type="nucleotide sequence ID" value="NZ_KQ949090.1"/>
</dbReference>
<feature type="domain" description="Major facilitator superfamily (MFS) profile" evidence="6">
    <location>
        <begin position="14"/>
        <end position="390"/>
    </location>
</feature>
<accession>A0A101UXD5</accession>
<feature type="transmembrane region" description="Helical" evidence="5">
    <location>
        <begin position="276"/>
        <end position="294"/>
    </location>
</feature>
<dbReference type="InterPro" id="IPR051788">
    <property type="entry name" value="MFS_Transporter"/>
</dbReference>
<evidence type="ECO:0000256" key="5">
    <source>
        <dbReference type="SAM" id="Phobius"/>
    </source>
</evidence>
<dbReference type="InterPro" id="IPR011701">
    <property type="entry name" value="MFS"/>
</dbReference>
<evidence type="ECO:0000256" key="1">
    <source>
        <dbReference type="ARBA" id="ARBA00004651"/>
    </source>
</evidence>
<protein>
    <submittedName>
        <fullName evidence="7">Transporter</fullName>
    </submittedName>
</protein>
<comment type="subcellular location">
    <subcellularLocation>
        <location evidence="1">Cell membrane</location>
        <topology evidence="1">Multi-pass membrane protein</topology>
    </subcellularLocation>
</comment>
<dbReference type="InterPro" id="IPR020846">
    <property type="entry name" value="MFS_dom"/>
</dbReference>
<keyword evidence="4 5" id="KW-0472">Membrane</keyword>
<dbReference type="SUPFAM" id="SSF103473">
    <property type="entry name" value="MFS general substrate transporter"/>
    <property type="match status" value="1"/>
</dbReference>
<feature type="transmembrane region" description="Helical" evidence="5">
    <location>
        <begin position="360"/>
        <end position="381"/>
    </location>
</feature>
<dbReference type="CDD" id="cd17393">
    <property type="entry name" value="MFS_MosC_like"/>
    <property type="match status" value="1"/>
</dbReference>
<feature type="transmembrane region" description="Helical" evidence="5">
    <location>
        <begin position="300"/>
        <end position="320"/>
    </location>
</feature>
<comment type="caution">
    <text evidence="7">The sequence shown here is derived from an EMBL/GenBank/DDBJ whole genome shotgun (WGS) entry which is preliminary data.</text>
</comment>
<evidence type="ECO:0000313" key="7">
    <source>
        <dbReference type="EMBL" id="KUO18624.1"/>
    </source>
</evidence>
<dbReference type="AlphaFoldDB" id="A0A101UXD5"/>
<dbReference type="PROSITE" id="PS50850">
    <property type="entry name" value="MFS"/>
    <property type="match status" value="1"/>
</dbReference>
<dbReference type="Gene3D" id="1.20.1250.20">
    <property type="entry name" value="MFS general substrate transporter like domains"/>
    <property type="match status" value="2"/>
</dbReference>
<dbReference type="Pfam" id="PF07690">
    <property type="entry name" value="MFS_1"/>
    <property type="match status" value="1"/>
</dbReference>
<keyword evidence="3 5" id="KW-1133">Transmembrane helix</keyword>
<evidence type="ECO:0000256" key="3">
    <source>
        <dbReference type="ARBA" id="ARBA00022989"/>
    </source>
</evidence>
<evidence type="ECO:0000313" key="8">
    <source>
        <dbReference type="Proteomes" id="UP000053260"/>
    </source>
</evidence>
<feature type="transmembrane region" description="Helical" evidence="5">
    <location>
        <begin position="141"/>
        <end position="162"/>
    </location>
</feature>
<feature type="transmembrane region" description="Helical" evidence="5">
    <location>
        <begin position="49"/>
        <end position="68"/>
    </location>
</feature>
<dbReference type="GO" id="GO:0022857">
    <property type="term" value="F:transmembrane transporter activity"/>
    <property type="evidence" value="ECO:0007669"/>
    <property type="project" value="InterPro"/>
</dbReference>
<keyword evidence="2 5" id="KW-0812">Transmembrane</keyword>
<dbReference type="PANTHER" id="PTHR23514:SF13">
    <property type="entry name" value="INNER MEMBRANE PROTEIN YBJJ"/>
    <property type="match status" value="1"/>
</dbReference>
<reference evidence="7 8" key="1">
    <citation type="submission" date="2015-10" db="EMBL/GenBank/DDBJ databases">
        <title>Draft genome sequence of Streptomyces sp. RV15, isolated from a marine sponge.</title>
        <authorList>
            <person name="Ruckert C."/>
            <person name="Abdelmohsen U.R."/>
            <person name="Winkler A."/>
            <person name="Hentschel U."/>
            <person name="Kalinowski J."/>
            <person name="Kampfer P."/>
            <person name="Glaeser S."/>
        </authorList>
    </citation>
    <scope>NUCLEOTIDE SEQUENCE [LARGE SCALE GENOMIC DNA]</scope>
    <source>
        <strain evidence="7 8">RV15</strain>
    </source>
</reference>
<organism evidence="7 8">
    <name type="scientific">Streptomyces dysideae</name>
    <dbReference type="NCBI Taxonomy" id="909626"/>
    <lineage>
        <taxon>Bacteria</taxon>
        <taxon>Bacillati</taxon>
        <taxon>Actinomycetota</taxon>
        <taxon>Actinomycetes</taxon>
        <taxon>Kitasatosporales</taxon>
        <taxon>Streptomycetaceae</taxon>
        <taxon>Streptomyces</taxon>
    </lineage>
</organism>
<gene>
    <name evidence="7" type="ORF">AQJ91_24480</name>
</gene>
<feature type="transmembrane region" description="Helical" evidence="5">
    <location>
        <begin position="210"/>
        <end position="233"/>
    </location>
</feature>
<keyword evidence="8" id="KW-1185">Reference proteome</keyword>
<name>A0A101UXD5_9ACTN</name>
<proteinExistence type="predicted"/>
<evidence type="ECO:0000256" key="4">
    <source>
        <dbReference type="ARBA" id="ARBA00023136"/>
    </source>
</evidence>
<feature type="transmembrane region" description="Helical" evidence="5">
    <location>
        <begin position="245"/>
        <end position="264"/>
    </location>
</feature>
<evidence type="ECO:0000256" key="2">
    <source>
        <dbReference type="ARBA" id="ARBA00022692"/>
    </source>
</evidence>
<dbReference type="Proteomes" id="UP000053260">
    <property type="component" value="Unassembled WGS sequence"/>
</dbReference>
<feature type="transmembrane region" description="Helical" evidence="5">
    <location>
        <begin position="332"/>
        <end position="354"/>
    </location>
</feature>
<dbReference type="PANTHER" id="PTHR23514">
    <property type="entry name" value="BYPASS OF STOP CODON PROTEIN 6"/>
    <property type="match status" value="1"/>
</dbReference>
<dbReference type="STRING" id="909626.AQJ91_24480"/>
<sequence length="403" mass="40791">MSNVVYSQREVKRARYAVAAVFAVHGAVTGSFATRVPWIQDHAGVSAGQLGIALAFPALGASVAMPVAGRITHRFGARNALRGLIALWTLSLTLPSLAPNLLTLCLALFTYGATAGMGDVAMNALGVEVENRLGRSIMSGLHGMWSAGALIGSAGGTLAAHLGADARVHHALAAAVLTLLGVLSCQWVLDLQPAEDEEPPPRFALPPRSALLIGAVGFCAVFAEGASLDWSAVYLRDQLDSSAGLAAACTTGFTLTMAIARIAGDKVVDRYGSVRTVRASGVLAALGGLLIVVADHPAVAMSGFALLGLGIAVVVPLCFAAAGRSGPNPSQAIAGVATITYTSGLIAPSAIGGLAQATSLVVSFGLVTVLACGVAVLAGVLRTGDRDRPKVTRPDAAVPGPRP</sequence>
<dbReference type="EMBL" id="LMXB01000062">
    <property type="protein sequence ID" value="KUO18624.1"/>
    <property type="molecule type" value="Genomic_DNA"/>
</dbReference>
<dbReference type="GO" id="GO:0005886">
    <property type="term" value="C:plasma membrane"/>
    <property type="evidence" value="ECO:0007669"/>
    <property type="project" value="UniProtKB-SubCell"/>
</dbReference>
<dbReference type="InterPro" id="IPR036259">
    <property type="entry name" value="MFS_trans_sf"/>
</dbReference>
<feature type="transmembrane region" description="Helical" evidence="5">
    <location>
        <begin position="80"/>
        <end position="102"/>
    </location>
</feature>
<dbReference type="OrthoDB" id="151222at2"/>